<evidence type="ECO:0000313" key="4">
    <source>
        <dbReference type="EMBL" id="GHI40118.1"/>
    </source>
</evidence>
<dbReference type="InterPro" id="IPR047655">
    <property type="entry name" value="Transpos_IS630-like"/>
</dbReference>
<organism evidence="4 5">
    <name type="scientific">Streptomyces violascens</name>
    <dbReference type="NCBI Taxonomy" id="67381"/>
    <lineage>
        <taxon>Bacteria</taxon>
        <taxon>Bacillati</taxon>
        <taxon>Actinomycetota</taxon>
        <taxon>Actinomycetes</taxon>
        <taxon>Kitasatosporales</taxon>
        <taxon>Streptomycetaceae</taxon>
        <taxon>Streptomyces</taxon>
    </lineage>
</organism>
<evidence type="ECO:0000259" key="2">
    <source>
        <dbReference type="Pfam" id="PF13518"/>
    </source>
</evidence>
<comment type="caution">
    <text evidence="4">The sequence shown here is derived from an EMBL/GenBank/DDBJ whole genome shotgun (WGS) entry which is preliminary data.</text>
</comment>
<dbReference type="SUPFAM" id="SSF46689">
    <property type="entry name" value="Homeodomain-like"/>
    <property type="match status" value="1"/>
</dbReference>
<gene>
    <name evidence="4" type="ORF">Sviol_45260</name>
</gene>
<protein>
    <recommendedName>
        <fullName evidence="6">Transposase</fullName>
    </recommendedName>
</protein>
<dbReference type="Proteomes" id="UP001050808">
    <property type="component" value="Unassembled WGS sequence"/>
</dbReference>
<feature type="domain" description="Tc1-like transposase DDE" evidence="1">
    <location>
        <begin position="159"/>
        <end position="300"/>
    </location>
</feature>
<feature type="domain" description="Winged helix-turn helix" evidence="3">
    <location>
        <begin position="78"/>
        <end position="136"/>
    </location>
</feature>
<dbReference type="Pfam" id="PF13518">
    <property type="entry name" value="HTH_28"/>
    <property type="match status" value="1"/>
</dbReference>
<dbReference type="InterPro" id="IPR036397">
    <property type="entry name" value="RNaseH_sf"/>
</dbReference>
<evidence type="ECO:0000313" key="5">
    <source>
        <dbReference type="Proteomes" id="UP001050808"/>
    </source>
</evidence>
<proteinExistence type="predicted"/>
<reference evidence="4" key="1">
    <citation type="submission" date="2024-05" db="EMBL/GenBank/DDBJ databases">
        <title>Whole genome shotgun sequence of Streptomyces violascens NBRC 12920.</title>
        <authorList>
            <person name="Komaki H."/>
            <person name="Tamura T."/>
        </authorList>
    </citation>
    <scope>NUCLEOTIDE SEQUENCE</scope>
    <source>
        <strain evidence="4">NBRC 12920</strain>
    </source>
</reference>
<evidence type="ECO:0008006" key="6">
    <source>
        <dbReference type="Google" id="ProtNLM"/>
    </source>
</evidence>
<dbReference type="SUPFAM" id="SSF53098">
    <property type="entry name" value="Ribonuclease H-like"/>
    <property type="match status" value="1"/>
</dbReference>
<dbReference type="Pfam" id="PF13358">
    <property type="entry name" value="DDE_3"/>
    <property type="match status" value="1"/>
</dbReference>
<name>A0ABQ3QS66_9ACTN</name>
<evidence type="ECO:0000259" key="3">
    <source>
        <dbReference type="Pfam" id="PF13592"/>
    </source>
</evidence>
<dbReference type="NCBIfam" id="NF033545">
    <property type="entry name" value="transpos_IS630"/>
    <property type="match status" value="1"/>
</dbReference>
<sequence>MAALVAGRDREEVAAVFGVSLRAVGTWWAKWQAGGREVLAMRPRGKPVGVHQVLGEAEQAAVRQAVLDHRPCDVGLSGQLWTRRLIGGLIAKLYRVQLTEPGVGKYLRRGGLSFQRPDKRAVEQHPEAVRRWHEETWPAIRAKVKRDVRAKVKGDGGEILFADQVGIRSDQVTGRTWGEKGRTPVVRRSGNRFPVNAMSAVSTKSRMHFMVFTESFTAEVMGRFLDRLAGHFDHKVHLVVDGHSAHRSKKLRDWLAAHPDDVELHFLPPYAPELNPDELVNADLKHSLPKQHQARDQAELATETHRFFHRHQRQPHIVRGYFGGPHVRYILDENPISLRSITTGAHISVLGGALTEVRRQGHPHEWRRPCVRPVWARKFRA</sequence>
<keyword evidence="5" id="KW-1185">Reference proteome</keyword>
<dbReference type="EMBL" id="BNDY01000017">
    <property type="protein sequence ID" value="GHI40118.1"/>
    <property type="molecule type" value="Genomic_DNA"/>
</dbReference>
<accession>A0ABQ3QS66</accession>
<dbReference type="InterPro" id="IPR038717">
    <property type="entry name" value="Tc1-like_DDE_dom"/>
</dbReference>
<dbReference type="Pfam" id="PF13592">
    <property type="entry name" value="HTH_33"/>
    <property type="match status" value="1"/>
</dbReference>
<evidence type="ECO:0000259" key="1">
    <source>
        <dbReference type="Pfam" id="PF13358"/>
    </source>
</evidence>
<dbReference type="InterPro" id="IPR055247">
    <property type="entry name" value="InsJ-like_HTH"/>
</dbReference>
<dbReference type="InterPro" id="IPR012337">
    <property type="entry name" value="RNaseH-like_sf"/>
</dbReference>
<dbReference type="InterPro" id="IPR009057">
    <property type="entry name" value="Homeodomain-like_sf"/>
</dbReference>
<dbReference type="InterPro" id="IPR025959">
    <property type="entry name" value="Winged_HTH_dom"/>
</dbReference>
<feature type="domain" description="Insertion element IS150 protein InsJ-like helix-turn-helix" evidence="2">
    <location>
        <begin position="4"/>
        <end position="46"/>
    </location>
</feature>
<dbReference type="Gene3D" id="3.30.420.10">
    <property type="entry name" value="Ribonuclease H-like superfamily/Ribonuclease H"/>
    <property type="match status" value="1"/>
</dbReference>